<keyword evidence="4" id="KW-0460">Magnesium</keyword>
<dbReference type="EMBL" id="BSOW01000037">
    <property type="protein sequence ID" value="GLR90794.1"/>
    <property type="molecule type" value="Genomic_DNA"/>
</dbReference>
<dbReference type="InterPro" id="IPR043007">
    <property type="entry name" value="AtzD/Barbiturase_RUC"/>
</dbReference>
<evidence type="ECO:0000256" key="4">
    <source>
        <dbReference type="HAMAP-Rule" id="MF_01989"/>
    </source>
</evidence>
<comment type="activity regulation">
    <text evidence="4">Inhibited by barbituric acid.</text>
</comment>
<evidence type="ECO:0000313" key="6">
    <source>
        <dbReference type="Proteomes" id="UP001156905"/>
    </source>
</evidence>
<dbReference type="Gene3D" id="3.30.1330.170">
    <property type="entry name" value="Cyanuric acid hydrolase/Barbiturase, RU A"/>
    <property type="match status" value="1"/>
</dbReference>
<name>A0ABQ6B8S0_9BRAD</name>
<comment type="subunit">
    <text evidence="2 4">Homotetramer.</text>
</comment>
<comment type="function">
    <text evidence="4">Responsible for the hydrolysis of cyanuric acid, an intermediate formed during catabolism of s-triazine based compounds in herbicides such as atrazine and polymers such as melamine. Catalyzes the hydrolytic opening of the s-triazine ring of cyanuric acid (2,4,6-trihydroxy-s-triazine) to yield carbon dioxide and carboxybiuret, which spontaneously decarboxylates to biuret.</text>
</comment>
<keyword evidence="6" id="KW-1185">Reference proteome</keyword>
<dbReference type="EC" id="3.5.2.15" evidence="4"/>
<evidence type="ECO:0000256" key="1">
    <source>
        <dbReference type="ARBA" id="ARBA00010947"/>
    </source>
</evidence>
<feature type="binding site" evidence="4">
    <location>
        <position position="355"/>
    </location>
    <ligand>
        <name>Mg(2+)</name>
        <dbReference type="ChEBI" id="CHEBI:18420"/>
        <note>structural</note>
    </ligand>
</feature>
<evidence type="ECO:0000256" key="3">
    <source>
        <dbReference type="ARBA" id="ARBA00022801"/>
    </source>
</evidence>
<feature type="binding site" evidence="4">
    <location>
        <position position="329"/>
    </location>
    <ligand>
        <name>substrate</name>
    </ligand>
</feature>
<feature type="binding site" evidence="4">
    <location>
        <position position="356"/>
    </location>
    <ligand>
        <name>Mg(2+)</name>
        <dbReference type="ChEBI" id="CHEBI:18420"/>
        <note>structural</note>
    </ligand>
</feature>
<comment type="similarity">
    <text evidence="1 4">Belongs to the cyclic amide hydrolase (CyAH) family.</text>
</comment>
<feature type="binding site" evidence="4">
    <location>
        <position position="359"/>
    </location>
    <ligand>
        <name>Mg(2+)</name>
        <dbReference type="ChEBI" id="CHEBI:18420"/>
        <note>structural</note>
    </ligand>
</feature>
<organism evidence="5 6">
    <name type="scientific">Bradyrhizobium iriomotense</name>
    <dbReference type="NCBI Taxonomy" id="441950"/>
    <lineage>
        <taxon>Bacteria</taxon>
        <taxon>Pseudomonadati</taxon>
        <taxon>Pseudomonadota</taxon>
        <taxon>Alphaproteobacteria</taxon>
        <taxon>Hyphomicrobiales</taxon>
        <taxon>Nitrobacteraceae</taxon>
        <taxon>Bradyrhizobium</taxon>
    </lineage>
</organism>
<sequence length="373" mass="38277">MRTTSVGVVRIPTKGPGDVAGLLGMIEQGEIDPKAILAILGKTEGNGGVNDFTREYAVAALCTALAPHVGLEPHRVEQRIAFVMSGGTEGVLSPHITVFTRKSIAQAPAGLADKRLSIGMAQTRDFLPEELGRSAQIEETAKAVVSAMADAGITEPKDVHFVQIKCPLLTSDRVEAASARGNTTVTTSAYSSMAYSRGASALGVAVALGEIEEGIRDQDVLRRFELFSKVASTSAGIELIHNVVIVLGNSASSASPFEIGHAVMHDAIDAAAVIEALASVGLKAGSTANTGRELVNIFAKAEASPNGNVRGFRHTMLEDTDISATRHARAAVGGLIGGLAGSGAVYVSGGAEHQGPPGGGPVAAIVRVADDSD</sequence>
<proteinExistence type="inferred from homology"/>
<dbReference type="InterPro" id="IPR043006">
    <property type="entry name" value="AtzD/Barbiturase_RUB"/>
</dbReference>
<dbReference type="InterPro" id="IPR014086">
    <property type="entry name" value="AtzD/Barbiturase"/>
</dbReference>
<dbReference type="HAMAP" id="MF_01989">
    <property type="entry name" value="Cyc_amidohydrol"/>
    <property type="match status" value="1"/>
</dbReference>
<comment type="caution">
    <text evidence="5">The sequence shown here is derived from an EMBL/GenBank/DDBJ whole genome shotgun (WGS) entry which is preliminary data.</text>
</comment>
<evidence type="ECO:0000256" key="2">
    <source>
        <dbReference type="ARBA" id="ARBA00011881"/>
    </source>
</evidence>
<feature type="binding site" evidence="4">
    <location>
        <begin position="348"/>
        <end position="349"/>
    </location>
    <ligand>
        <name>substrate</name>
    </ligand>
</feature>
<feature type="binding site" evidence="4">
    <location>
        <position position="302"/>
    </location>
    <ligand>
        <name>Mg(2+)</name>
        <dbReference type="ChEBI" id="CHEBI:18420"/>
        <note>structural</note>
    </ligand>
</feature>
<dbReference type="Gene3D" id="3.30.1330.180">
    <property type="entry name" value="Cyanuric acid hydrolase/Barbiturase, RU B"/>
    <property type="match status" value="1"/>
</dbReference>
<gene>
    <name evidence="5" type="primary">atzD</name>
    <name evidence="5" type="ORF">GCM10007857_75090</name>
</gene>
<evidence type="ECO:0000313" key="5">
    <source>
        <dbReference type="EMBL" id="GLR90794.1"/>
    </source>
</evidence>
<protein>
    <recommendedName>
        <fullName evidence="4">Cyanuric acid amidohydrolase</fullName>
        <shortName evidence="4">CAH</shortName>
        <ecNumber evidence="4">3.5.2.15</ecNumber>
    </recommendedName>
</protein>
<dbReference type="Gene3D" id="3.30.1330.160">
    <property type="entry name" value="Cyanuric acid hydrolase/Barbituras, RU C"/>
    <property type="match status" value="1"/>
</dbReference>
<feature type="region of interest" description="RU A" evidence="4">
    <location>
        <begin position="1"/>
        <end position="105"/>
    </location>
</feature>
<feature type="active site" evidence="4">
    <location>
        <position position="165"/>
    </location>
</feature>
<feature type="binding site" evidence="4">
    <location>
        <begin position="85"/>
        <end position="86"/>
    </location>
    <ligand>
        <name>substrate</name>
    </ligand>
</feature>
<feature type="active site" description="Nucleophile" evidence="4">
    <location>
        <position position="234"/>
    </location>
</feature>
<dbReference type="RefSeq" id="WP_284273864.1">
    <property type="nucleotide sequence ID" value="NZ_BSOW01000037.1"/>
</dbReference>
<comment type="pathway">
    <text evidence="4">Xenobiotic degradation; atrazine degradation; biuret from cyanurate: step 1/1.</text>
</comment>
<feature type="binding site" evidence="4">
    <location>
        <begin position="234"/>
        <end position="235"/>
    </location>
    <ligand>
        <name>substrate</name>
    </ligand>
</feature>
<feature type="binding site" evidence="4">
    <location>
        <position position="354"/>
    </location>
    <ligand>
        <name>Mg(2+)</name>
        <dbReference type="ChEBI" id="CHEBI:18420"/>
        <note>structural</note>
    </ligand>
</feature>
<accession>A0ABQ6B8S0</accession>
<keyword evidence="3 4" id="KW-0378">Hydrolase</keyword>
<reference evidence="6" key="1">
    <citation type="journal article" date="2019" name="Int. J. Syst. Evol. Microbiol.">
        <title>The Global Catalogue of Microorganisms (GCM) 10K type strain sequencing project: providing services to taxonomists for standard genome sequencing and annotation.</title>
        <authorList>
            <consortium name="The Broad Institute Genomics Platform"/>
            <consortium name="The Broad Institute Genome Sequencing Center for Infectious Disease"/>
            <person name="Wu L."/>
            <person name="Ma J."/>
        </authorList>
    </citation>
    <scope>NUCLEOTIDE SEQUENCE [LARGE SCALE GENOMIC DNA]</scope>
    <source>
        <strain evidence="6">NBRC 102520</strain>
    </source>
</reference>
<dbReference type="Proteomes" id="UP001156905">
    <property type="component" value="Unassembled WGS sequence"/>
</dbReference>
<feature type="binding site" evidence="4">
    <location>
        <position position="197"/>
    </location>
    <ligand>
        <name>substrate</name>
    </ligand>
</feature>
<comment type="domain">
    <text evidence="4">The monomer structure is formed from three repeating units (RUs) that share the same structure as one another. The monomer, the active site and substrate all possess threefold rotational symmetry, to the extent that the active site possesses three potential Ser-Lys catalytic dyads. It is possible that any or all of the three active-site serines may act as nucleophile (albeit only one can do so per catalytic cycle).</text>
</comment>
<feature type="binding site" evidence="4">
    <location>
        <position position="54"/>
    </location>
    <ligand>
        <name>substrate</name>
    </ligand>
</feature>
<feature type="site" description="Important for substrate specificity" evidence="4">
    <location>
        <position position="325"/>
    </location>
</feature>
<comment type="catalytic activity">
    <reaction evidence="4">
        <text>cyanurate + H2O = 1-carboxybiuret + H(+)</text>
        <dbReference type="Rhea" id="RHEA:70363"/>
        <dbReference type="ChEBI" id="CHEBI:15377"/>
        <dbReference type="ChEBI" id="CHEBI:15378"/>
        <dbReference type="ChEBI" id="CHEBI:38028"/>
        <dbReference type="ChEBI" id="CHEBI:142864"/>
        <dbReference type="EC" id="3.5.2.15"/>
    </reaction>
</comment>
<dbReference type="NCBIfam" id="TIGR02714">
    <property type="entry name" value="amido_AtzD_TrzD"/>
    <property type="match status" value="1"/>
</dbReference>
<feature type="binding site" evidence="4">
    <location>
        <position position="351"/>
    </location>
    <ligand>
        <name>Mg(2+)</name>
        <dbReference type="ChEBI" id="CHEBI:18420"/>
        <note>structural</note>
    </ligand>
</feature>
<keyword evidence="4" id="KW-0479">Metal-binding</keyword>
<feature type="region of interest" description="RU C" evidence="4">
    <location>
        <begin position="257"/>
        <end position="373"/>
    </location>
</feature>
<dbReference type="Pfam" id="PF09663">
    <property type="entry name" value="Amido_AtzD_TrzD"/>
    <property type="match status" value="1"/>
</dbReference>
<comment type="caution">
    <text evidence="4">Lacks conserved residue(s) required for the propagation of feature annotation.</text>
</comment>
<dbReference type="InterPro" id="IPR043008">
    <property type="entry name" value="AtzD/Barbiturase_RUA"/>
</dbReference>